<dbReference type="Pfam" id="PF07221">
    <property type="entry name" value="GlcNAc_2-epim"/>
    <property type="match status" value="1"/>
</dbReference>
<evidence type="ECO:0000256" key="1">
    <source>
        <dbReference type="ARBA" id="ARBA00008558"/>
    </source>
</evidence>
<gene>
    <name evidence="3" type="ORF">BLX24_17115</name>
</gene>
<keyword evidence="4" id="KW-1185">Reference proteome</keyword>
<dbReference type="InterPro" id="IPR010819">
    <property type="entry name" value="AGE/CE"/>
</dbReference>
<dbReference type="PANTHER" id="PTHR15108">
    <property type="entry name" value="N-ACYLGLUCOSAMINE-2-EPIMERASE"/>
    <property type="match status" value="1"/>
</dbReference>
<dbReference type="GO" id="GO:0016853">
    <property type="term" value="F:isomerase activity"/>
    <property type="evidence" value="ECO:0007669"/>
    <property type="project" value="UniProtKB-KW"/>
</dbReference>
<dbReference type="Proteomes" id="UP000181790">
    <property type="component" value="Unassembled WGS sequence"/>
</dbReference>
<dbReference type="InterPro" id="IPR012341">
    <property type="entry name" value="6hp_glycosidase-like_sf"/>
</dbReference>
<dbReference type="InterPro" id="IPR008928">
    <property type="entry name" value="6-hairpin_glycosidase_sf"/>
</dbReference>
<comment type="caution">
    <text evidence="3">The sequence shown here is derived from an EMBL/GenBank/DDBJ whole genome shotgun (WGS) entry which is preliminary data.</text>
</comment>
<dbReference type="SUPFAM" id="SSF48208">
    <property type="entry name" value="Six-hairpin glycosidases"/>
    <property type="match status" value="1"/>
</dbReference>
<protein>
    <submittedName>
        <fullName evidence="3">N-acyl-D-glucosamine 2-epimerase</fullName>
    </submittedName>
</protein>
<reference evidence="3 4" key="1">
    <citation type="submission" date="2016-10" db="EMBL/GenBank/DDBJ databases">
        <title>Arsenicibacter rosenii gen. nov., sp. nov., an efficient arsenic-methylating bacterium isolated from an arsenic-contaminated paddy soil.</title>
        <authorList>
            <person name="Huang K."/>
        </authorList>
    </citation>
    <scope>NUCLEOTIDE SEQUENCE [LARGE SCALE GENOMIC DNA]</scope>
    <source>
        <strain evidence="3 4">SM-1</strain>
    </source>
</reference>
<sequence>MLDFAKLTVVYQQALLQQVVPFWLNNSRDQTWGGYFDALTATGTPLAADKSVILLAQQIWSFAWLYNTVEPEHSWLDHALHGADFLTRFGLDEKMNAYALIDRIGKPVAPATGKTTDAYCVIAYAQLHRATGNDEWAMLAKQALLALIQQRNKQRTKQQRALGGFRQWQHLEEPVVVLNALLATQFLLSEEDWKEYTEQVVDELVNTFLDKRLNILRETVLPDGAFSNTPEGRRLNPALTFETANALLDIALKTSNRKLSLQVVTWCLSMCEWAWDEIDSGLQQYVDFLRQPGLDPNWQYRTARVHLQALAVLIKSFFHTHHPDCLRWFQKIHDYTFQHFPDGDQPGWHLALDTQGKSLLSVKATPAAGCYHFVKPMTETIAFLQQCAQLQPPSRKFRLV</sequence>
<dbReference type="OrthoDB" id="618431at2"/>
<dbReference type="Gene3D" id="1.50.10.10">
    <property type="match status" value="1"/>
</dbReference>
<evidence type="ECO:0000313" key="3">
    <source>
        <dbReference type="EMBL" id="OIN57820.1"/>
    </source>
</evidence>
<evidence type="ECO:0000256" key="2">
    <source>
        <dbReference type="ARBA" id="ARBA00023235"/>
    </source>
</evidence>
<name>A0A1S2VHD3_9BACT</name>
<comment type="similarity">
    <text evidence="1">Belongs to the N-acylglucosamine 2-epimerase family.</text>
</comment>
<dbReference type="GO" id="GO:0005975">
    <property type="term" value="P:carbohydrate metabolic process"/>
    <property type="evidence" value="ECO:0007669"/>
    <property type="project" value="InterPro"/>
</dbReference>
<dbReference type="EMBL" id="MORL01000009">
    <property type="protein sequence ID" value="OIN57820.1"/>
    <property type="molecule type" value="Genomic_DNA"/>
</dbReference>
<keyword evidence="2" id="KW-0413">Isomerase</keyword>
<dbReference type="AlphaFoldDB" id="A0A1S2VHD3"/>
<evidence type="ECO:0000313" key="4">
    <source>
        <dbReference type="Proteomes" id="UP000181790"/>
    </source>
</evidence>
<accession>A0A1S2VHD3</accession>
<proteinExistence type="inferred from homology"/>
<dbReference type="RefSeq" id="WP_071504408.1">
    <property type="nucleotide sequence ID" value="NZ_MORL01000009.1"/>
</dbReference>
<organism evidence="3 4">
    <name type="scientific">Arsenicibacter rosenii</name>
    <dbReference type="NCBI Taxonomy" id="1750698"/>
    <lineage>
        <taxon>Bacteria</taxon>
        <taxon>Pseudomonadati</taxon>
        <taxon>Bacteroidota</taxon>
        <taxon>Cytophagia</taxon>
        <taxon>Cytophagales</taxon>
        <taxon>Spirosomataceae</taxon>
        <taxon>Arsenicibacter</taxon>
    </lineage>
</organism>